<dbReference type="RefSeq" id="XP_008707603.1">
    <property type="nucleotide sequence ID" value="XM_008709381.2"/>
</dbReference>
<dbReference type="GeneID" id="103679850"/>
<reference evidence="6" key="1">
    <citation type="submission" date="2025-08" db="UniProtKB">
        <authorList>
            <consortium name="RefSeq"/>
        </authorList>
    </citation>
    <scope>IDENTIFICATION</scope>
    <source>
        <tissue evidence="6">Whole blood</tissue>
    </source>
</reference>
<keyword evidence="5" id="KW-1185">Reference proteome</keyword>
<evidence type="ECO:0000256" key="1">
    <source>
        <dbReference type="ARBA" id="ARBA00004300"/>
    </source>
</evidence>
<comment type="subcellular location">
    <subcellularLocation>
        <location evidence="1">Cytoplasm</location>
        <location evidence="1">Cytoskeleton</location>
        <location evidence="1">Microtubule organizing center</location>
        <location evidence="1">Centrosome</location>
    </subcellularLocation>
</comment>
<dbReference type="Pfam" id="PF15309">
    <property type="entry name" value="ALMS_motif"/>
    <property type="match status" value="1"/>
</dbReference>
<feature type="domain" description="ALMS motif" evidence="4">
    <location>
        <begin position="15"/>
        <end position="134"/>
    </location>
</feature>
<proteinExistence type="predicted"/>
<accession>A0A384DKR7</accession>
<evidence type="ECO:0000259" key="4">
    <source>
        <dbReference type="Pfam" id="PF15309"/>
    </source>
</evidence>
<dbReference type="GO" id="GO:0046599">
    <property type="term" value="P:regulation of centriole replication"/>
    <property type="evidence" value="ECO:0007669"/>
    <property type="project" value="TreeGrafter"/>
</dbReference>
<gene>
    <name evidence="6" type="primary">LOC103679850</name>
</gene>
<dbReference type="InterPro" id="IPR029299">
    <property type="entry name" value="ALMS_motif"/>
</dbReference>
<protein>
    <submittedName>
        <fullName evidence="6">Centrosomal protein of 295 kDa-like</fullName>
    </submittedName>
</protein>
<evidence type="ECO:0000256" key="3">
    <source>
        <dbReference type="ARBA" id="ARBA00023212"/>
    </source>
</evidence>
<organism evidence="5 6">
    <name type="scientific">Ursus maritimus</name>
    <name type="common">Polar bear</name>
    <name type="synonym">Thalarctos maritimus</name>
    <dbReference type="NCBI Taxonomy" id="29073"/>
    <lineage>
        <taxon>Eukaryota</taxon>
        <taxon>Metazoa</taxon>
        <taxon>Chordata</taxon>
        <taxon>Craniata</taxon>
        <taxon>Vertebrata</taxon>
        <taxon>Euteleostomi</taxon>
        <taxon>Mammalia</taxon>
        <taxon>Eutheria</taxon>
        <taxon>Laurasiatheria</taxon>
        <taxon>Carnivora</taxon>
        <taxon>Caniformia</taxon>
        <taxon>Ursidae</taxon>
        <taxon>Ursus</taxon>
    </lineage>
</organism>
<sequence>MSAEASPKIIALPGSLQEAFIKRKKSFMERSSQRQKEIKNKIRIPENSQIRIVEEKPTGSSVSRLKGVNKVKVRVSLPEDRKTAQALMHQRTLRSYNQLAEVKKQREEKAKQDAYAQNRARAKEFHKKTLEKLRAKNTC</sequence>
<dbReference type="AlphaFoldDB" id="A0A384DKR7"/>
<evidence type="ECO:0000256" key="2">
    <source>
        <dbReference type="ARBA" id="ARBA00022490"/>
    </source>
</evidence>
<evidence type="ECO:0000313" key="6">
    <source>
        <dbReference type="RefSeq" id="XP_008707603.1"/>
    </source>
</evidence>
<keyword evidence="2" id="KW-0963">Cytoplasm</keyword>
<dbReference type="PANTHER" id="PTHR21553:SF25">
    <property type="entry name" value="CENTROSOMAL PROTEIN OF 295 KDA"/>
    <property type="match status" value="1"/>
</dbReference>
<dbReference type="KEGG" id="umr:103679850"/>
<dbReference type="PANTHER" id="PTHR21553">
    <property type="entry name" value="ALMS1-RELATED"/>
    <property type="match status" value="1"/>
</dbReference>
<dbReference type="GO" id="GO:0005814">
    <property type="term" value="C:centriole"/>
    <property type="evidence" value="ECO:0007669"/>
    <property type="project" value="TreeGrafter"/>
</dbReference>
<dbReference type="OrthoDB" id="6359887at2759"/>
<keyword evidence="3" id="KW-0206">Cytoskeleton</keyword>
<dbReference type="GO" id="GO:0005813">
    <property type="term" value="C:centrosome"/>
    <property type="evidence" value="ECO:0007669"/>
    <property type="project" value="UniProtKB-SubCell"/>
</dbReference>
<dbReference type="Proteomes" id="UP000261680">
    <property type="component" value="Unplaced"/>
</dbReference>
<dbReference type="GO" id="GO:0005829">
    <property type="term" value="C:cytosol"/>
    <property type="evidence" value="ECO:0007669"/>
    <property type="project" value="TreeGrafter"/>
</dbReference>
<evidence type="ECO:0000313" key="5">
    <source>
        <dbReference type="Proteomes" id="UP000261680"/>
    </source>
</evidence>
<name>A0A384DKR7_URSMA</name>